<dbReference type="OrthoDB" id="1550641at2"/>
<dbReference type="NCBIfam" id="TIGR02565">
    <property type="entry name" value="cas_Csy2"/>
    <property type="match status" value="1"/>
</dbReference>
<keyword evidence="1" id="KW-0614">Plasmid</keyword>
<geneLocation type="plasmid" evidence="1 2">
    <name>plas12</name>
</geneLocation>
<proteinExistence type="predicted"/>
<accession>A0A5B7YLF0</accession>
<gene>
    <name evidence="1" type="primary">csy2</name>
    <name evidence="1" type="ORF">FBQ74_18690</name>
</gene>
<dbReference type="InterPro" id="IPR013398">
    <property type="entry name" value="CRISPR-assoc_prot_Csy2"/>
</dbReference>
<protein>
    <submittedName>
        <fullName evidence="1">Type I-F CRISPR-associated protein Csy2</fullName>
    </submittedName>
</protein>
<reference evidence="1 2" key="1">
    <citation type="submission" date="2019-04" db="EMBL/GenBank/DDBJ databases">
        <title>Salinimonas iocasae sp. nov., a halophilic bacterium isolated from the outer tube casing of tubeworms in Okinawa Trough.</title>
        <authorList>
            <person name="Zhang H."/>
            <person name="Wang H."/>
            <person name="Li C."/>
        </authorList>
    </citation>
    <scope>NUCLEOTIDE SEQUENCE [LARGE SCALE GENOMIC DNA]</scope>
    <source>
        <strain evidence="1 2">KX18D6</strain>
        <plasmid evidence="1 2">plas12</plasmid>
    </source>
</reference>
<evidence type="ECO:0000313" key="1">
    <source>
        <dbReference type="EMBL" id="QCZ95549.1"/>
    </source>
</evidence>
<organism evidence="1 2">
    <name type="scientific">Salinimonas iocasae</name>
    <dbReference type="NCBI Taxonomy" id="2572577"/>
    <lineage>
        <taxon>Bacteria</taxon>
        <taxon>Pseudomonadati</taxon>
        <taxon>Pseudomonadota</taxon>
        <taxon>Gammaproteobacteria</taxon>
        <taxon>Alteromonadales</taxon>
        <taxon>Alteromonadaceae</taxon>
        <taxon>Alteromonas/Salinimonas group</taxon>
        <taxon>Salinimonas</taxon>
    </lineage>
</organism>
<sequence>MESSYRARAPAGKRRCRGGLLMEKLLVIRHLQVEAANAIAGITWGFPAMTSFLGLTHALQRKVQAGISNKITLSGCAVICHASQVQAHSNNMSRENYFALTRNPLTKDGSTAPFNEEGRMRMDISLLILLSGPTPPMFEDELVEFIKSALLTSRVAGGKVKQLGEVELIKDIGAINRESGTRKSFLRKLLPGFALVSRDDVLQSHIEESQKTPLDALLDFSIKRMAAQTKGDRAEWRTERLDYIGWLKPIMVGYQGISDLYEAGEVGHVRDRTCPVQFVESIYSLGQWISPHRISDLKHLFWQQEYHADNALYLCKNNYQPDAPASLSSETD</sequence>
<evidence type="ECO:0000313" key="2">
    <source>
        <dbReference type="Proteomes" id="UP000304912"/>
    </source>
</evidence>
<name>A0A5B7YLF0_9ALTE</name>
<dbReference type="AlphaFoldDB" id="A0A5B7YLF0"/>
<dbReference type="EMBL" id="CP039853">
    <property type="protein sequence ID" value="QCZ95549.1"/>
    <property type="molecule type" value="Genomic_DNA"/>
</dbReference>
<dbReference type="KEGG" id="salk:FBQ74_18690"/>
<dbReference type="CDD" id="cd09736">
    <property type="entry name" value="Csy2_I-F"/>
    <property type="match status" value="1"/>
</dbReference>
<dbReference type="Pfam" id="PF09614">
    <property type="entry name" value="Cas_Csy2"/>
    <property type="match status" value="1"/>
</dbReference>
<dbReference type="Proteomes" id="UP000304912">
    <property type="component" value="Plasmid plas12"/>
</dbReference>
<keyword evidence="2" id="KW-1185">Reference proteome</keyword>